<comment type="caution">
    <text evidence="9">The sequence shown here is derived from an EMBL/GenBank/DDBJ whole genome shotgun (WGS) entry which is preliminary data.</text>
</comment>
<dbReference type="EC" id="2.1.1.72" evidence="1"/>
<dbReference type="InterPro" id="IPR003356">
    <property type="entry name" value="DNA_methylase_A-5"/>
</dbReference>
<dbReference type="PANTHER" id="PTHR42933">
    <property type="entry name" value="SLR6095 PROTEIN"/>
    <property type="match status" value="1"/>
</dbReference>
<dbReference type="Pfam" id="PF13588">
    <property type="entry name" value="HSDR_N_2"/>
    <property type="match status" value="1"/>
</dbReference>
<evidence type="ECO:0000256" key="5">
    <source>
        <dbReference type="ARBA" id="ARBA00022747"/>
    </source>
</evidence>
<proteinExistence type="predicted"/>
<accession>A0A139N2J6</accession>
<evidence type="ECO:0000313" key="10">
    <source>
        <dbReference type="Proteomes" id="UP000070377"/>
    </source>
</evidence>
<dbReference type="GO" id="GO:0009007">
    <property type="term" value="F:site-specific DNA-methyltransferase (adenine-specific) activity"/>
    <property type="evidence" value="ECO:0007669"/>
    <property type="project" value="UniProtKB-EC"/>
</dbReference>
<dbReference type="GO" id="GO:0009307">
    <property type="term" value="P:DNA restriction-modification system"/>
    <property type="evidence" value="ECO:0007669"/>
    <property type="project" value="UniProtKB-KW"/>
</dbReference>
<dbReference type="STRING" id="45634.SCRDD08_00780"/>
<feature type="domain" description="DNA methylase adenine-specific" evidence="7">
    <location>
        <begin position="338"/>
        <end position="631"/>
    </location>
</feature>
<feature type="domain" description="Type I restriction enzyme R protein N-terminal" evidence="8">
    <location>
        <begin position="53"/>
        <end position="115"/>
    </location>
</feature>
<evidence type="ECO:0000256" key="2">
    <source>
        <dbReference type="ARBA" id="ARBA00022603"/>
    </source>
</evidence>
<evidence type="ECO:0000256" key="4">
    <source>
        <dbReference type="ARBA" id="ARBA00022691"/>
    </source>
</evidence>
<dbReference type="Proteomes" id="UP000070377">
    <property type="component" value="Unassembled WGS sequence"/>
</dbReference>
<dbReference type="InterPro" id="IPR029063">
    <property type="entry name" value="SAM-dependent_MTases_sf"/>
</dbReference>
<evidence type="ECO:0000259" key="7">
    <source>
        <dbReference type="Pfam" id="PF02384"/>
    </source>
</evidence>
<evidence type="ECO:0000256" key="1">
    <source>
        <dbReference type="ARBA" id="ARBA00011900"/>
    </source>
</evidence>
<dbReference type="PANTHER" id="PTHR42933:SF4">
    <property type="entry name" value="TYPE I RESTRICTION ENZYME ECOKI METHYLASE SUBUNIT"/>
    <property type="match status" value="1"/>
</dbReference>
<reference evidence="9 10" key="1">
    <citation type="submission" date="2016-01" db="EMBL/GenBank/DDBJ databases">
        <title>Highly variable Streptococcus oralis are common among viridans streptococci isolated from primates.</title>
        <authorList>
            <person name="Denapaite D."/>
            <person name="Rieger M."/>
            <person name="Koendgen S."/>
            <person name="Brueckner R."/>
            <person name="Ochigava I."/>
            <person name="Kappeler P."/>
            <person name="Maetz-Rensing K."/>
            <person name="Leendertz F."/>
            <person name="Hakenbeck R."/>
        </authorList>
    </citation>
    <scope>NUCLEOTIDE SEQUENCE [LARGE SCALE GENOMIC DNA]</scope>
    <source>
        <strain evidence="9 10">DD08</strain>
    </source>
</reference>
<dbReference type="Pfam" id="PF02384">
    <property type="entry name" value="N6_Mtase"/>
    <property type="match status" value="1"/>
</dbReference>
<comment type="catalytic activity">
    <reaction evidence="6">
        <text>a 2'-deoxyadenosine in DNA + S-adenosyl-L-methionine = an N(6)-methyl-2'-deoxyadenosine in DNA + S-adenosyl-L-homocysteine + H(+)</text>
        <dbReference type="Rhea" id="RHEA:15197"/>
        <dbReference type="Rhea" id="RHEA-COMP:12418"/>
        <dbReference type="Rhea" id="RHEA-COMP:12419"/>
        <dbReference type="ChEBI" id="CHEBI:15378"/>
        <dbReference type="ChEBI" id="CHEBI:57856"/>
        <dbReference type="ChEBI" id="CHEBI:59789"/>
        <dbReference type="ChEBI" id="CHEBI:90615"/>
        <dbReference type="ChEBI" id="CHEBI:90616"/>
        <dbReference type="EC" id="2.1.1.72"/>
    </reaction>
</comment>
<dbReference type="RefSeq" id="WP_061422515.1">
    <property type="nucleotide sequence ID" value="NZ_KQ969062.1"/>
</dbReference>
<keyword evidence="3" id="KW-0808">Transferase</keyword>
<dbReference type="InterPro" id="IPR051537">
    <property type="entry name" value="DNA_Adenine_Mtase"/>
</dbReference>
<dbReference type="GO" id="GO:0032259">
    <property type="term" value="P:methylation"/>
    <property type="evidence" value="ECO:0007669"/>
    <property type="project" value="UniProtKB-KW"/>
</dbReference>
<evidence type="ECO:0000259" key="8">
    <source>
        <dbReference type="Pfam" id="PF13588"/>
    </source>
</evidence>
<name>A0A139N2J6_STRCR</name>
<dbReference type="PATRIC" id="fig|45634.12.peg.812"/>
<keyword evidence="2" id="KW-0489">Methyltransferase</keyword>
<evidence type="ECO:0000256" key="3">
    <source>
        <dbReference type="ARBA" id="ARBA00022679"/>
    </source>
</evidence>
<dbReference type="Gene3D" id="3.40.50.150">
    <property type="entry name" value="Vaccinia Virus protein VP39"/>
    <property type="match status" value="1"/>
</dbReference>
<evidence type="ECO:0000256" key="6">
    <source>
        <dbReference type="ARBA" id="ARBA00047942"/>
    </source>
</evidence>
<protein>
    <recommendedName>
        <fullName evidence="1">site-specific DNA-methyltransferase (adenine-specific)</fullName>
        <ecNumber evidence="1">2.1.1.72</ecNumber>
    </recommendedName>
</protein>
<dbReference type="CDD" id="cd02440">
    <property type="entry name" value="AdoMet_MTases"/>
    <property type="match status" value="1"/>
</dbReference>
<dbReference type="SUPFAM" id="SSF53335">
    <property type="entry name" value="S-adenosyl-L-methionine-dependent methyltransferases"/>
    <property type="match status" value="1"/>
</dbReference>
<dbReference type="InterPro" id="IPR029464">
    <property type="entry name" value="HSDR_N"/>
</dbReference>
<organism evidence="9 10">
    <name type="scientific">Streptococcus cristatus</name>
    <dbReference type="NCBI Taxonomy" id="45634"/>
    <lineage>
        <taxon>Bacteria</taxon>
        <taxon>Bacillati</taxon>
        <taxon>Bacillota</taxon>
        <taxon>Bacilli</taxon>
        <taxon>Lactobacillales</taxon>
        <taxon>Streptococcaceae</taxon>
        <taxon>Streptococcus</taxon>
    </lineage>
</organism>
<dbReference type="PRINTS" id="PR00507">
    <property type="entry name" value="N12N6MTFRASE"/>
</dbReference>
<sequence>MGKITKEEKYLIEQYIKSFDKQIVKVDVEQDSIIYDKSLSMDKKIKMKNCGDEEWTRAFIITKLVNELGYPVERIKLEKRFNLGRGAKEVYVDVRLSDANGDAFLFFEIKSPSQYEIEMETAIENQLIKVASQEIAEGHNVKYLVYSSINFTNNSVQDISILLDYSRNNSYELWKENREYTDTIPSNYGLAIKKPYVRGSDKDLELDYSESTINQLSVKLHDVLWGGGATSDNDIFSALTNLILAKIHDEDTTSDDEAYKFQSNTFIDSNEEFESLEDLYDRINGLYIDAVKERMSITNEADIPPVVQRGKFSLSKLKHTVQTLEKYAFRAENGVIANQDLLGKFFEGIIQSDYKQSKGQFFTPQNIVKFMFYAVKADEQAIELINNGTPSLPYFIDPSAGSGTFMVEFMRLLTYEISRTTKLKRNPQITQKRNQWFPSWAENTWAQQYVYGIELNHDLGTAVKVNMILHGDGSANVFSGTELGDGLSKFTKYLKLDADGNKRDNNELEKNILSDVYSKPVNEHFDIIMSNPPFSVKLDGDTQKEVASNFIFSNKSSENLFIERYYQLLKPNGRLAVVLPESIFDTAQNKYIRVFLFKYFKIKALVSLPQTTFAYTPTKTSILFAQKKTNDEIKNWNKNIIKACLEYNRLSLIVGNLYKVFFEEKDEKKLNIKELSGEQRSLAVAEFLQVGIGLQIDSSESWEILLEKYKSELLDTEGNRKQGLLIPDKDLEELTEGYKVNVNWVLRYIANKTELQNNVFMAETEHIGFKVKKRKGKVILQKSKNELYLEDENGEILTVDTEKANILSLIREIEWDKI</sequence>
<keyword evidence="5" id="KW-0680">Restriction system</keyword>
<dbReference type="EMBL" id="LQRD01000028">
    <property type="protein sequence ID" value="KXT70230.1"/>
    <property type="molecule type" value="Genomic_DNA"/>
</dbReference>
<gene>
    <name evidence="9" type="ORF">SCRDD08_00780</name>
</gene>
<dbReference type="GO" id="GO:0008170">
    <property type="term" value="F:N-methyltransferase activity"/>
    <property type="evidence" value="ECO:0007669"/>
    <property type="project" value="InterPro"/>
</dbReference>
<dbReference type="AlphaFoldDB" id="A0A139N2J6"/>
<keyword evidence="4" id="KW-0949">S-adenosyl-L-methionine</keyword>
<dbReference type="GO" id="GO:0003677">
    <property type="term" value="F:DNA binding"/>
    <property type="evidence" value="ECO:0007669"/>
    <property type="project" value="InterPro"/>
</dbReference>
<evidence type="ECO:0000313" key="9">
    <source>
        <dbReference type="EMBL" id="KXT70230.1"/>
    </source>
</evidence>